<comment type="caution">
    <text evidence="1">The sequence shown here is derived from an EMBL/GenBank/DDBJ whole genome shotgun (WGS) entry which is preliminary data.</text>
</comment>
<keyword evidence="2" id="KW-1185">Reference proteome</keyword>
<evidence type="ECO:0000313" key="2">
    <source>
        <dbReference type="Proteomes" id="UP000015354"/>
    </source>
</evidence>
<name>S9TDB7_9TRYP</name>
<dbReference type="OrthoDB" id="10676091at2759"/>
<dbReference type="Proteomes" id="UP000015354">
    <property type="component" value="Unassembled WGS sequence"/>
</dbReference>
<organism evidence="1 2">
    <name type="scientific">Strigomonas culicis</name>
    <dbReference type="NCBI Taxonomy" id="28005"/>
    <lineage>
        <taxon>Eukaryota</taxon>
        <taxon>Discoba</taxon>
        <taxon>Euglenozoa</taxon>
        <taxon>Kinetoplastea</taxon>
        <taxon>Metakinetoplastina</taxon>
        <taxon>Trypanosomatida</taxon>
        <taxon>Trypanosomatidae</taxon>
        <taxon>Strigomonadinae</taxon>
        <taxon>Strigomonas</taxon>
    </lineage>
</organism>
<protein>
    <submittedName>
        <fullName evidence="1">Uncharacterized protein</fullName>
    </submittedName>
</protein>
<reference evidence="1 2" key="1">
    <citation type="journal article" date="2013" name="PLoS ONE">
        <title>Predicting the Proteins of Angomonas deanei, Strigomonas culicis and Their Respective Endosymbionts Reveals New Aspects of the Trypanosomatidae Family.</title>
        <authorList>
            <person name="Motta M.C."/>
            <person name="Martins A.C."/>
            <person name="de Souza S.S."/>
            <person name="Catta-Preta C.M."/>
            <person name="Silva R."/>
            <person name="Klein C.C."/>
            <person name="de Almeida L.G."/>
            <person name="de Lima Cunha O."/>
            <person name="Ciapina L.P."/>
            <person name="Brocchi M."/>
            <person name="Colabardini A.C."/>
            <person name="de Araujo Lima B."/>
            <person name="Machado C.R."/>
            <person name="de Almeida Soares C.M."/>
            <person name="Probst C.M."/>
            <person name="de Menezes C.B."/>
            <person name="Thompson C.E."/>
            <person name="Bartholomeu D.C."/>
            <person name="Gradia D.F."/>
            <person name="Pavoni D.P."/>
            <person name="Grisard E.C."/>
            <person name="Fantinatti-Garboggini F."/>
            <person name="Marchini F.K."/>
            <person name="Rodrigues-Luiz G.F."/>
            <person name="Wagner G."/>
            <person name="Goldman G.H."/>
            <person name="Fietto J.L."/>
            <person name="Elias M.C."/>
            <person name="Goldman M.H."/>
            <person name="Sagot M.F."/>
            <person name="Pereira M."/>
            <person name="Stoco P.H."/>
            <person name="de Mendonca-Neto R.P."/>
            <person name="Teixeira S.M."/>
            <person name="Maciel T.E."/>
            <person name="de Oliveira Mendes T.A."/>
            <person name="Urmenyi T.P."/>
            <person name="de Souza W."/>
            <person name="Schenkman S."/>
            <person name="de Vasconcelos A.T."/>
        </authorList>
    </citation>
    <scope>NUCLEOTIDE SEQUENCE [LARGE SCALE GENOMIC DNA]</scope>
</reference>
<dbReference type="EMBL" id="ATMH01011601">
    <property type="protein sequence ID" value="EPY16007.1"/>
    <property type="molecule type" value="Genomic_DNA"/>
</dbReference>
<proteinExistence type="predicted"/>
<sequence>MSSDDIHCSVHTAHRLMPFMFAAAAEAPTTGSAGASALLTAERERILNISYDRHLQWLASMKDASSQETTVAATNDSVLCHGASVSVTDSGGLWCDSSSGVSASANGSGTTDGSSVTVAQTAFLNWSRPTVLGDATRVLEFCNSETARLTYDAAILKRICAGAAAAQEAAARATAAAAPLGTLDRSDGDTASGLQQDLLGASTRAGLFEPTEEPEGNREPPILAAKFSGGAAEADDDVIASVNAVEPSGYIGFGALLSPLVLIGLYKERVYAVYVDGMRTHYANFISNYSIELPTVPEYPDPPLDMLECRRTFVNRDSRYGVSDLDGVVNQSSAFIAPVTVSIFTVVNSNFTDSLPDGSVSTVMEGEGTLRNTTIVLDGQGGRPLLARHSSYTTFLLGVPGNTHVMSNDDAYYTIKTLNANASKVKRGAAGTSSLTDPSSFSLYDRLTAARSLYNVTSQLPHTRGIYYTASGYDRRNASTMPGKVASGPSSLLLSSKRAANRTLSHHLAQREELAAVVQRYSARIGMLTYSPTTVVSSMQPNTSIEDYILTEAEEMAAVHKGLLLGRDETFLLQCRASMMEDVVGNGTVLFSTGEITGDPTTATITTSLYHPMDSYHLFVVMPYLQKVSMFAGLPAFYGFDDWGVRLIDSATLYAVEQHVLHVTGTVMRTTMPGTNRPWDVKLHRVAMPTLLPVADYPYVVDLYDAAAAGTVLDQSADGISFGVDLYATANNGTNDNFNGNFAIDPMESCGSGTVVYVFLRTAPTANTGPISDAGAAAAELLMPFPVTINSHSNYRFRALCNSYPQLGQQLSARQAQREEAEAAGLTVVGDVQVVFHYLFVSRNYYSRVYRVHCYGDGDVDVALRSSDNATVLVEHVCQVNSSYTPSASAPINGSSYVDMVSDLTFTSESDMVFNVTCTHRLEDVVAYLAEFVDGSGDSGSMRAMGVFCGISLEVVSLRVLFLRYKLPVYSVVEMRAPIADGSRTVSLTEEDGPEGIRLSGDLQDVILSCNRSSATSSGPGETAALEEEVLAVVGSIPTRAACRSSAYARFAKVGANVTANASLSDDDGATRCER</sequence>
<accession>S9TDB7</accession>
<evidence type="ECO:0000313" key="1">
    <source>
        <dbReference type="EMBL" id="EPY16007.1"/>
    </source>
</evidence>
<gene>
    <name evidence="1" type="ORF">STCU_11613</name>
</gene>
<dbReference type="AlphaFoldDB" id="S9TDB7"/>